<protein>
    <submittedName>
        <fullName evidence="1">Uncharacterized protein</fullName>
    </submittedName>
</protein>
<dbReference type="RefSeq" id="WP_120464407.1">
    <property type="nucleotide sequence ID" value="NZ_BMIW01000048.1"/>
</dbReference>
<comment type="caution">
    <text evidence="1">The sequence shown here is derived from an EMBL/GenBank/DDBJ whole genome shotgun (WGS) entry which is preliminary data.</text>
</comment>
<reference evidence="2" key="1">
    <citation type="journal article" date="2019" name="Int. J. Syst. Evol. Microbiol.">
        <title>The Global Catalogue of Microorganisms (GCM) 10K type strain sequencing project: providing services to taxonomists for standard genome sequencing and annotation.</title>
        <authorList>
            <consortium name="The Broad Institute Genomics Platform"/>
            <consortium name="The Broad Institute Genome Sequencing Center for Infectious Disease"/>
            <person name="Wu L."/>
            <person name="Ma J."/>
        </authorList>
    </citation>
    <scope>NUCLEOTIDE SEQUENCE [LARGE SCALE GENOMIC DNA]</scope>
    <source>
        <strain evidence="2">CGMCC 1.15420</strain>
    </source>
</reference>
<sequence length="122" mass="13710">MSLSPPSSELTSPDLFNRLLNHRRQIYLQTVAGRSQAAGLTLRPRNGIYLGEGQPFYQAGIPTISFIPVPDYLCRLQGEDEEIQVNIELMHEQSKMILKLVMLLEQSVAAIGKLQKPSFGLW</sequence>
<evidence type="ECO:0000313" key="2">
    <source>
        <dbReference type="Proteomes" id="UP000608420"/>
    </source>
</evidence>
<dbReference type="Proteomes" id="UP000608420">
    <property type="component" value="Unassembled WGS sequence"/>
</dbReference>
<dbReference type="EMBL" id="BMIW01000048">
    <property type="protein sequence ID" value="GGG17460.1"/>
    <property type="molecule type" value="Genomic_DNA"/>
</dbReference>
<proteinExistence type="predicted"/>
<organism evidence="1 2">
    <name type="scientific">Paenibacillus aceti</name>
    <dbReference type="NCBI Taxonomy" id="1820010"/>
    <lineage>
        <taxon>Bacteria</taxon>
        <taxon>Bacillati</taxon>
        <taxon>Bacillota</taxon>
        <taxon>Bacilli</taxon>
        <taxon>Bacillales</taxon>
        <taxon>Paenibacillaceae</taxon>
        <taxon>Paenibacillus</taxon>
    </lineage>
</organism>
<accession>A0ABQ1W967</accession>
<evidence type="ECO:0000313" key="1">
    <source>
        <dbReference type="EMBL" id="GGG17460.1"/>
    </source>
</evidence>
<gene>
    <name evidence="1" type="ORF">GCM10010913_44430</name>
</gene>
<name>A0ABQ1W967_9BACL</name>
<keyword evidence="2" id="KW-1185">Reference proteome</keyword>